<evidence type="ECO:0000256" key="1">
    <source>
        <dbReference type="SAM" id="MobiDB-lite"/>
    </source>
</evidence>
<sequence>MDTTSPPSELAVKKREKRSCMVTASAWKIHSLRFLLGGRFSENNQLTSTPYADGHQPNILSARAPSPATKHSCISTDNHSLIVGVYSLECDTLDRSDITQGENRRCVFDRACRSEFLRFLPFTSDSHSIIGSSKMGVQEEPEASVEHSEVESAQSSNASVVEEPAEEPKRENEPREEEETTRTIPVEVNDGEELTKREQQWKERKKADKDIDHVLHTWPMRLYMLIVWLVAFAVFFYYIYKIATQYQSNKENPTSSLSVSTVDVVPLPKVVICNWNQYTGSDGAAGLSTCPSCRLNLVNCTVNADNSICIDQWKHQIFVTPNGTFDCFIFNNDTKNPIYSNQTGYSGSYTTVWSIVKPPAVTPPINRAGVQASFIWPEKEITDADIFGEYRFAPYNFDTLFAIQWLQTVHQEDGYSGDEPETDYFDTISSATNLVTNSSDPGTYVSVSFAFQSLNVNVNTYFTSYTLENFWGDFAGMIGTLMGLDVLKVSAGIPIGYLAFKMRTLVPVEEHFNG</sequence>
<evidence type="ECO:0000313" key="3">
    <source>
        <dbReference type="EMBL" id="PRP80759.1"/>
    </source>
</evidence>
<comment type="caution">
    <text evidence="3">The sequence shown here is derived from an EMBL/GenBank/DDBJ whole genome shotgun (WGS) entry which is preliminary data.</text>
</comment>
<name>A0A2P6N9Z6_9EUKA</name>
<keyword evidence="4" id="KW-1185">Reference proteome</keyword>
<keyword evidence="2" id="KW-0812">Transmembrane</keyword>
<dbReference type="InParanoid" id="A0A2P6N9Z6"/>
<reference evidence="3 4" key="1">
    <citation type="journal article" date="2018" name="Genome Biol. Evol.">
        <title>Multiple Roots of Fruiting Body Formation in Amoebozoa.</title>
        <authorList>
            <person name="Hillmann F."/>
            <person name="Forbes G."/>
            <person name="Novohradska S."/>
            <person name="Ferling I."/>
            <person name="Riege K."/>
            <person name="Groth M."/>
            <person name="Westermann M."/>
            <person name="Marz M."/>
            <person name="Spaller T."/>
            <person name="Winckler T."/>
            <person name="Schaap P."/>
            <person name="Glockner G."/>
        </authorList>
    </citation>
    <scope>NUCLEOTIDE SEQUENCE [LARGE SCALE GENOMIC DNA]</scope>
    <source>
        <strain evidence="3 4">Jena</strain>
    </source>
</reference>
<evidence type="ECO:0000256" key="2">
    <source>
        <dbReference type="SAM" id="Phobius"/>
    </source>
</evidence>
<protein>
    <submittedName>
        <fullName evidence="3">Uncharacterized protein</fullName>
    </submittedName>
</protein>
<feature type="transmembrane region" description="Helical" evidence="2">
    <location>
        <begin position="222"/>
        <end position="240"/>
    </location>
</feature>
<accession>A0A2P6N9Z6</accession>
<dbReference type="OrthoDB" id="10253383at2759"/>
<dbReference type="AlphaFoldDB" id="A0A2P6N9Z6"/>
<organism evidence="3 4">
    <name type="scientific">Planoprotostelium fungivorum</name>
    <dbReference type="NCBI Taxonomy" id="1890364"/>
    <lineage>
        <taxon>Eukaryota</taxon>
        <taxon>Amoebozoa</taxon>
        <taxon>Evosea</taxon>
        <taxon>Variosea</taxon>
        <taxon>Cavosteliida</taxon>
        <taxon>Cavosteliaceae</taxon>
        <taxon>Planoprotostelium</taxon>
    </lineage>
</organism>
<evidence type="ECO:0000313" key="4">
    <source>
        <dbReference type="Proteomes" id="UP000241769"/>
    </source>
</evidence>
<feature type="compositionally biased region" description="Basic and acidic residues" evidence="1">
    <location>
        <begin position="193"/>
        <end position="203"/>
    </location>
</feature>
<keyword evidence="2" id="KW-0472">Membrane</keyword>
<proteinExistence type="predicted"/>
<dbReference type="EMBL" id="MDYQ01000139">
    <property type="protein sequence ID" value="PRP80759.1"/>
    <property type="molecule type" value="Genomic_DNA"/>
</dbReference>
<keyword evidence="2" id="KW-1133">Transmembrane helix</keyword>
<feature type="compositionally biased region" description="Low complexity" evidence="1">
    <location>
        <begin position="151"/>
        <end position="162"/>
    </location>
</feature>
<gene>
    <name evidence="3" type="ORF">PROFUN_11499</name>
</gene>
<feature type="region of interest" description="Disordered" evidence="1">
    <location>
        <begin position="132"/>
        <end position="203"/>
    </location>
</feature>
<dbReference type="Proteomes" id="UP000241769">
    <property type="component" value="Unassembled WGS sequence"/>
</dbReference>